<dbReference type="NCBIfam" id="TIGR00278">
    <property type="entry name" value="membrane protein insertion efficiency factor YidD"/>
    <property type="match status" value="1"/>
</dbReference>
<dbReference type="SMART" id="SM01234">
    <property type="entry name" value="Haemolytic"/>
    <property type="match status" value="1"/>
</dbReference>
<dbReference type="EMBL" id="MFAZ01000012">
    <property type="protein sequence ID" value="OGD87505.1"/>
    <property type="molecule type" value="Genomic_DNA"/>
</dbReference>
<evidence type="ECO:0000313" key="2">
    <source>
        <dbReference type="Proteomes" id="UP000179102"/>
    </source>
</evidence>
<accession>A0A1F5G6R8</accession>
<dbReference type="STRING" id="1797711.A2870_04110"/>
<comment type="caution">
    <text evidence="1">The sequence shown here is derived from an EMBL/GenBank/DDBJ whole genome shotgun (WGS) entry which is preliminary data.</text>
</comment>
<dbReference type="PANTHER" id="PTHR33383">
    <property type="entry name" value="MEMBRANE PROTEIN INSERTION EFFICIENCY FACTOR-RELATED"/>
    <property type="match status" value="1"/>
</dbReference>
<dbReference type="Pfam" id="PF01809">
    <property type="entry name" value="YidD"/>
    <property type="match status" value="1"/>
</dbReference>
<reference evidence="1 2" key="1">
    <citation type="journal article" date="2016" name="Nat. Commun.">
        <title>Thousands of microbial genomes shed light on interconnected biogeochemical processes in an aquifer system.</title>
        <authorList>
            <person name="Anantharaman K."/>
            <person name="Brown C.T."/>
            <person name="Hug L.A."/>
            <person name="Sharon I."/>
            <person name="Castelle C.J."/>
            <person name="Probst A.J."/>
            <person name="Thomas B.C."/>
            <person name="Singh A."/>
            <person name="Wilkins M.J."/>
            <person name="Karaoz U."/>
            <person name="Brodie E.L."/>
            <person name="Williams K.H."/>
            <person name="Hubbard S.S."/>
            <person name="Banfield J.F."/>
        </authorList>
    </citation>
    <scope>NUCLEOTIDE SEQUENCE [LARGE SCALE GENOMIC DNA]</scope>
</reference>
<dbReference type="PANTHER" id="PTHR33383:SF1">
    <property type="entry name" value="MEMBRANE PROTEIN INSERTION EFFICIENCY FACTOR-RELATED"/>
    <property type="match status" value="1"/>
</dbReference>
<protein>
    <submittedName>
        <fullName evidence="1">Membrane protein insertion efficiency factor YidD</fullName>
    </submittedName>
</protein>
<organism evidence="1 2">
    <name type="scientific">Candidatus Curtissbacteria bacterium RIFCSPHIGHO2_01_FULL_41_11</name>
    <dbReference type="NCBI Taxonomy" id="1797711"/>
    <lineage>
        <taxon>Bacteria</taxon>
        <taxon>Candidatus Curtissiibacteriota</taxon>
    </lineage>
</organism>
<sequence length="69" mass="7877">MTQKIAKKLFRLYHLVFASTNANCRFHPTCSKYALDAIEKYGVAKGTYLAAVRILNCHPFTKRPIYDPA</sequence>
<proteinExistence type="predicted"/>
<dbReference type="AlphaFoldDB" id="A0A1F5G6R8"/>
<dbReference type="Proteomes" id="UP000179102">
    <property type="component" value="Unassembled WGS sequence"/>
</dbReference>
<dbReference type="InterPro" id="IPR002696">
    <property type="entry name" value="Membr_insert_effic_factor_YidD"/>
</dbReference>
<gene>
    <name evidence="1" type="ORF">A2870_04110</name>
</gene>
<evidence type="ECO:0000313" key="1">
    <source>
        <dbReference type="EMBL" id="OGD87505.1"/>
    </source>
</evidence>
<name>A0A1F5G6R8_9BACT</name>